<feature type="compositionally biased region" description="Polar residues" evidence="4">
    <location>
        <begin position="244"/>
        <end position="256"/>
    </location>
</feature>
<dbReference type="CDD" id="cd19188">
    <property type="entry name" value="PR-SET_PRDM2"/>
    <property type="match status" value="1"/>
</dbReference>
<dbReference type="Pfam" id="PF00096">
    <property type="entry name" value="zf-C2H2"/>
    <property type="match status" value="3"/>
</dbReference>
<evidence type="ECO:0000256" key="3">
    <source>
        <dbReference type="PROSITE-ProRule" id="PRU00042"/>
    </source>
</evidence>
<feature type="region of interest" description="Disordered" evidence="4">
    <location>
        <begin position="182"/>
        <end position="213"/>
    </location>
</feature>
<feature type="region of interest" description="Disordered" evidence="4">
    <location>
        <begin position="1513"/>
        <end position="1638"/>
    </location>
</feature>
<feature type="region of interest" description="Disordered" evidence="4">
    <location>
        <begin position="357"/>
        <end position="418"/>
    </location>
</feature>
<feature type="compositionally biased region" description="Polar residues" evidence="4">
    <location>
        <begin position="942"/>
        <end position="970"/>
    </location>
</feature>
<dbReference type="InterPro" id="IPR036236">
    <property type="entry name" value="Znf_C2H2_sf"/>
</dbReference>
<dbReference type="SMART" id="SM00317">
    <property type="entry name" value="SET"/>
    <property type="match status" value="1"/>
</dbReference>
<dbReference type="Gene3D" id="3.30.160.60">
    <property type="entry name" value="Classic Zinc Finger"/>
    <property type="match status" value="2"/>
</dbReference>
<feature type="region of interest" description="Disordered" evidence="4">
    <location>
        <begin position="244"/>
        <end position="288"/>
    </location>
</feature>
<feature type="compositionally biased region" description="Polar residues" evidence="4">
    <location>
        <begin position="394"/>
        <end position="410"/>
    </location>
</feature>
<sequence length="1703" mass="186719">MDVSGATLETLDDIPPHVWKGLPEDMMLRPSAVDGNRIGVWASRIIPKGKRFGPFIGERKKRSQVTSNVYMWEVYFPTRGWMCIDATDPMKGNWLRYVNWARSSQEQNLFPLEINRAIYYKVLRPIGAGEELLAWYNGEDDPEIAAALEEERASSSSRKSSPRAKRARRKLLEKARQAGLGGIWCPKQTGGPKHTEMRDSEEGVNEEDDRPASSLGLVQEIASAVHKDPKDFKSLPVEVEVNQGHTEQSCVQQISDHPTDMEKNEPPLRISTLDEGPVSPPCDTESASPALKTDIDAELDPEVDGDTLGQNYPCEHCERHFSTKQGLERHIHIHSTSQQTHIFKCCYCGKSFGSQVGRRRHERRHENVKKKPGSLAGTACLHSPVQAKDASSLDRVTSPLQNGGPSQSAEAQRRDATAETDRLIADENGEPKDLHICKYCNKAFGSHTNMRRHQRRIHERHLLPKGVRRKEMLLPETQTIQQGQPAALQEGSPSQSPPTVYVPSVDTEDEGERDDYMVDISSNISENLSLYIDGKILPTNTVSSCDVIEVDSSSAALFGLNPVIISPEQINQAFKSEIPSSAVKLVSSVNQAVGKRRTSTPPLLPNIKTESDVSLSSSSSVLVGNLLPQSTETLAFQKERNIYLSPKLKQLLQTQDSQKPAVSLIANSHRLAPPLSVTTLPGASGKYKRRTGSPPTSPQQNPGPDSENLRSESVAPFILKVPKLEKLSVSPTCSPSSHDEKDVLGKDSFKNWSASRSGGNSCNQQPLDLSNSIGQKSPSVSKGPGESVLDLSVHRQSTADLDGKGSLTLQSATKKRKPNTSMLEKVLMSEYAGLNPVGEEALGSPDTSASPASITGTCPTSPVSNSERLPPESAHPSPPSLTPMTLNPSSPCSSILASPTPPPPVLPTVPSPPTFPHYQQSDCPLLSPKMSPRPTEYEEVESSPSQPLSTHDVNSSRDPSPITEDSLSNSETLARLVSLTSESVLSLTAELETDSGGGPQCVGDLDCLSKKSQSASTDETRSQDLVPSERSVSDHSPHSPVSKPQNAECSVADPSGLSDQSFKLRQSLLKIEKEVWKVEEDQTPVSVVNSASNPPPQDNCSKEVETDQETFAKNFVCNVCQDLFHSIKELSCHIPLHAEEWPFKCEFCVQLFGNATALLEHRSSLHGVGRIFVCSVCSKEFAFLCNLQQHQRDLHPKQSCSHAVVENGKLRPQNYTNPAMADVETSPSNTASDPCAEESPQDSPMTNKDDGIRNEEEIEEQEDPTEELYTTIKIMASEAGKPRGPDVRLGINQHYPSFKPPPFPYHNRTPAGTVASATNFTTHNIPQTFSTAIRCTKCGNSFDNMPELHKHILACANASDKKRYTPKKNPIPLRQIVKPQNGLISPASGASSGQNAFRRMGQPKRLNFNQEATSKVKLNALKKKNQLVQRAIYHKNKSASSAKKVLIKKEEEQEVHVCPHCSREFTYPASLSKHIAVSCPMKPVPKKGKKGPPEVLASHDKNMNLRRRAAEAEIKQELDPGPKALGKTRARSSELLEGDASLTGKGKVGNSHMHAKRSASQALVTAPPMKKGKRSAGPSPTQPSVLTAEDAAERSSVKMQRMGRDPPPKKPAEMKAQLQPHPQAFSKKEERMRTRERVGGPVTRSLQMSCSVDPVEVKTEDLASQESRELQVDFIVQNFHTSRNAFAQQFAVMYSFFCLFLFL</sequence>
<dbReference type="FunFam" id="3.30.160.60:FF:003271">
    <property type="entry name" value="PR domain-containing 2, with ZNF domain a"/>
    <property type="match status" value="1"/>
</dbReference>
<dbReference type="GO" id="GO:0042054">
    <property type="term" value="F:histone methyltransferase activity"/>
    <property type="evidence" value="ECO:0007669"/>
    <property type="project" value="InterPro"/>
</dbReference>
<evidence type="ECO:0000259" key="5">
    <source>
        <dbReference type="PROSITE" id="PS50157"/>
    </source>
</evidence>
<feature type="compositionally biased region" description="Pro residues" evidence="4">
    <location>
        <begin position="899"/>
        <end position="915"/>
    </location>
</feature>
<proteinExistence type="predicted"/>
<dbReference type="InterPro" id="IPR001214">
    <property type="entry name" value="SET_dom"/>
</dbReference>
<keyword evidence="8" id="KW-1185">Reference proteome</keyword>
<name>A0AAY4EXZ3_9TELE</name>
<dbReference type="Ensembl" id="ENSDCDT00010073385.1">
    <property type="protein sequence ID" value="ENSDCDP00010062590.1"/>
    <property type="gene ID" value="ENSDCDG00010034310.1"/>
</dbReference>
<feature type="domain" description="C2H2-type" evidence="5">
    <location>
        <begin position="1333"/>
        <end position="1362"/>
    </location>
</feature>
<feature type="domain" description="SET" evidence="6">
    <location>
        <begin position="24"/>
        <end position="137"/>
    </location>
</feature>
<feature type="domain" description="C2H2-type" evidence="5">
    <location>
        <begin position="343"/>
        <end position="370"/>
    </location>
</feature>
<feature type="compositionally biased region" description="Basic and acidic residues" evidence="4">
    <location>
        <begin position="1626"/>
        <end position="1638"/>
    </location>
</feature>
<feature type="region of interest" description="Disordered" evidence="4">
    <location>
        <begin position="1211"/>
        <end position="1250"/>
    </location>
</feature>
<keyword evidence="3" id="KW-0862">Zinc</keyword>
<evidence type="ECO:0000256" key="4">
    <source>
        <dbReference type="SAM" id="MobiDB-lite"/>
    </source>
</evidence>
<dbReference type="InterPro" id="IPR046341">
    <property type="entry name" value="SET_dom_sf"/>
</dbReference>
<keyword evidence="3" id="KW-0479">Metal-binding</keyword>
<protein>
    <recommendedName>
        <fullName evidence="9">PR domain containing 2, with ZNF domain b</fullName>
    </recommendedName>
</protein>
<dbReference type="GeneTree" id="ENSGT00940000159410"/>
<evidence type="ECO:0000256" key="2">
    <source>
        <dbReference type="ARBA" id="ARBA00023163"/>
    </source>
</evidence>
<feature type="domain" description="C2H2-type" evidence="5">
    <location>
        <begin position="1115"/>
        <end position="1142"/>
    </location>
</feature>
<dbReference type="PANTHER" id="PTHR16515">
    <property type="entry name" value="PR DOMAIN ZINC FINGER PROTEIN"/>
    <property type="match status" value="1"/>
</dbReference>
<dbReference type="SUPFAM" id="SSF82199">
    <property type="entry name" value="SET domain"/>
    <property type="match status" value="1"/>
</dbReference>
<keyword evidence="2" id="KW-0804">Transcription</keyword>
<dbReference type="GO" id="GO:0010468">
    <property type="term" value="P:regulation of gene expression"/>
    <property type="evidence" value="ECO:0007669"/>
    <property type="project" value="TreeGrafter"/>
</dbReference>
<feature type="compositionally biased region" description="Polar residues" evidence="4">
    <location>
        <begin position="845"/>
        <end position="867"/>
    </location>
</feature>
<dbReference type="Proteomes" id="UP000694580">
    <property type="component" value="Chromosome 12"/>
</dbReference>
<feature type="compositionally biased region" description="Basic and acidic residues" evidence="4">
    <location>
        <begin position="1591"/>
        <end position="1613"/>
    </location>
</feature>
<feature type="region of interest" description="Disordered" evidence="4">
    <location>
        <begin position="150"/>
        <end position="169"/>
    </location>
</feature>
<feature type="compositionally biased region" description="Basic residues" evidence="4">
    <location>
        <begin position="357"/>
        <end position="372"/>
    </location>
</feature>
<feature type="compositionally biased region" description="Polar residues" evidence="4">
    <location>
        <begin position="750"/>
        <end position="780"/>
    </location>
</feature>
<dbReference type="Pfam" id="PF21549">
    <property type="entry name" value="PRDM2_PR"/>
    <property type="match status" value="1"/>
</dbReference>
<feature type="domain" description="C2H2-type" evidence="5">
    <location>
        <begin position="435"/>
        <end position="458"/>
    </location>
</feature>
<reference evidence="7" key="2">
    <citation type="submission" date="2025-08" db="UniProtKB">
        <authorList>
            <consortium name="Ensembl"/>
        </authorList>
    </citation>
    <scope>IDENTIFICATION</scope>
</reference>
<feature type="domain" description="C2H2-type" evidence="5">
    <location>
        <begin position="1456"/>
        <end position="1483"/>
    </location>
</feature>
<dbReference type="InterPro" id="IPR044414">
    <property type="entry name" value="PRDM2_PR-SET"/>
</dbReference>
<feature type="compositionally biased region" description="Basic and acidic residues" evidence="4">
    <location>
        <begin position="257"/>
        <end position="266"/>
    </location>
</feature>
<feature type="region of interest" description="Disordered" evidence="4">
    <location>
        <begin position="1012"/>
        <end position="1054"/>
    </location>
</feature>
<dbReference type="PROSITE" id="PS00028">
    <property type="entry name" value="ZINC_FINGER_C2H2_1"/>
    <property type="match status" value="6"/>
</dbReference>
<dbReference type="PANTHER" id="PTHR16515:SF37">
    <property type="entry name" value="PR DOMAIN ZINC FINGER PROTEIN 2"/>
    <property type="match status" value="1"/>
</dbReference>
<gene>
    <name evidence="7" type="primary">prdm2b</name>
</gene>
<feature type="region of interest" description="Disordered" evidence="4">
    <location>
        <begin position="837"/>
        <end position="970"/>
    </location>
</feature>
<dbReference type="GO" id="GO:0008270">
    <property type="term" value="F:zinc ion binding"/>
    <property type="evidence" value="ECO:0007669"/>
    <property type="project" value="UniProtKB-KW"/>
</dbReference>
<keyword evidence="3" id="KW-0863">Zinc-finger</keyword>
<evidence type="ECO:0008006" key="9">
    <source>
        <dbReference type="Google" id="ProtNLM"/>
    </source>
</evidence>
<feature type="region of interest" description="Disordered" evidence="4">
    <location>
        <begin position="799"/>
        <end position="822"/>
    </location>
</feature>
<dbReference type="InterPro" id="IPR013087">
    <property type="entry name" value="Znf_C2H2_type"/>
</dbReference>
<reference evidence="7" key="3">
    <citation type="submission" date="2025-09" db="UniProtKB">
        <authorList>
            <consortium name="Ensembl"/>
        </authorList>
    </citation>
    <scope>IDENTIFICATION</scope>
</reference>
<feature type="region of interest" description="Disordered" evidence="4">
    <location>
        <begin position="749"/>
        <end position="787"/>
    </location>
</feature>
<evidence type="ECO:0000313" key="7">
    <source>
        <dbReference type="Ensembl" id="ENSDCDP00010062590.1"/>
    </source>
</evidence>
<evidence type="ECO:0000256" key="1">
    <source>
        <dbReference type="ARBA" id="ARBA00023015"/>
    </source>
</evidence>
<accession>A0AAY4EXZ3</accession>
<dbReference type="SMART" id="SM00355">
    <property type="entry name" value="ZnF_C2H2"/>
    <property type="match status" value="8"/>
</dbReference>
<reference evidence="7 8" key="1">
    <citation type="submission" date="2020-06" db="EMBL/GenBank/DDBJ databases">
        <authorList>
            <consortium name="Wellcome Sanger Institute Data Sharing"/>
        </authorList>
    </citation>
    <scope>NUCLEOTIDE SEQUENCE [LARGE SCALE GENOMIC DNA]</scope>
</reference>
<feature type="region of interest" description="Disordered" evidence="4">
    <location>
        <begin position="674"/>
        <end position="710"/>
    </location>
</feature>
<keyword evidence="1" id="KW-0805">Transcription regulation</keyword>
<evidence type="ECO:0000259" key="6">
    <source>
        <dbReference type="PROSITE" id="PS50280"/>
    </source>
</evidence>
<feature type="compositionally biased region" description="Polar residues" evidence="4">
    <location>
        <begin position="882"/>
        <end position="897"/>
    </location>
</feature>
<dbReference type="PROSITE" id="PS50157">
    <property type="entry name" value="ZINC_FINGER_C2H2_2"/>
    <property type="match status" value="8"/>
</dbReference>
<feature type="domain" description="C2H2-type" evidence="5">
    <location>
        <begin position="1143"/>
        <end position="1171"/>
    </location>
</feature>
<feature type="compositionally biased region" description="Basic residues" evidence="4">
    <location>
        <begin position="160"/>
        <end position="169"/>
    </location>
</feature>
<dbReference type="InterPro" id="IPR050331">
    <property type="entry name" value="Zinc_finger"/>
</dbReference>
<dbReference type="SUPFAM" id="SSF57667">
    <property type="entry name" value="beta-beta-alpha zinc fingers"/>
    <property type="match status" value="3"/>
</dbReference>
<dbReference type="PROSITE" id="PS50280">
    <property type="entry name" value="SET"/>
    <property type="match status" value="1"/>
</dbReference>
<feature type="domain" description="C2H2-type" evidence="5">
    <location>
        <begin position="312"/>
        <end position="339"/>
    </location>
</feature>
<dbReference type="Gene3D" id="2.170.270.10">
    <property type="entry name" value="SET domain"/>
    <property type="match status" value="1"/>
</dbReference>
<evidence type="ECO:0000313" key="8">
    <source>
        <dbReference type="Proteomes" id="UP000694580"/>
    </source>
</evidence>
<feature type="region of interest" description="Disordered" evidence="4">
    <location>
        <begin position="480"/>
        <end position="510"/>
    </location>
</feature>
<feature type="domain" description="C2H2-type" evidence="5">
    <location>
        <begin position="1172"/>
        <end position="1200"/>
    </location>
</feature>
<organism evidence="7 8">
    <name type="scientific">Denticeps clupeoides</name>
    <name type="common">denticle herring</name>
    <dbReference type="NCBI Taxonomy" id="299321"/>
    <lineage>
        <taxon>Eukaryota</taxon>
        <taxon>Metazoa</taxon>
        <taxon>Chordata</taxon>
        <taxon>Craniata</taxon>
        <taxon>Vertebrata</taxon>
        <taxon>Euteleostomi</taxon>
        <taxon>Actinopterygii</taxon>
        <taxon>Neopterygii</taxon>
        <taxon>Teleostei</taxon>
        <taxon>Clupei</taxon>
        <taxon>Clupeiformes</taxon>
        <taxon>Denticipitoidei</taxon>
        <taxon>Denticipitidae</taxon>
        <taxon>Denticeps</taxon>
    </lineage>
</organism>
<dbReference type="GO" id="GO:0005634">
    <property type="term" value="C:nucleus"/>
    <property type="evidence" value="ECO:0007669"/>
    <property type="project" value="TreeGrafter"/>
</dbReference>